<gene>
    <name evidence="1" type="ORF">E2C01_096162</name>
</gene>
<organism evidence="1 2">
    <name type="scientific">Portunus trituberculatus</name>
    <name type="common">Swimming crab</name>
    <name type="synonym">Neptunus trituberculatus</name>
    <dbReference type="NCBI Taxonomy" id="210409"/>
    <lineage>
        <taxon>Eukaryota</taxon>
        <taxon>Metazoa</taxon>
        <taxon>Ecdysozoa</taxon>
        <taxon>Arthropoda</taxon>
        <taxon>Crustacea</taxon>
        <taxon>Multicrustacea</taxon>
        <taxon>Malacostraca</taxon>
        <taxon>Eumalacostraca</taxon>
        <taxon>Eucarida</taxon>
        <taxon>Decapoda</taxon>
        <taxon>Pleocyemata</taxon>
        <taxon>Brachyura</taxon>
        <taxon>Eubrachyura</taxon>
        <taxon>Portunoidea</taxon>
        <taxon>Portunidae</taxon>
        <taxon>Portuninae</taxon>
        <taxon>Portunus</taxon>
    </lineage>
</organism>
<dbReference type="AlphaFoldDB" id="A0A5B7K227"/>
<evidence type="ECO:0000313" key="1">
    <source>
        <dbReference type="EMBL" id="MPD00674.1"/>
    </source>
</evidence>
<protein>
    <submittedName>
        <fullName evidence="1">Uncharacterized protein</fullName>
    </submittedName>
</protein>
<keyword evidence="2" id="KW-1185">Reference proteome</keyword>
<sequence length="79" mass="8795">MQCVALNMDNNNTGSTGRGVHRCAGRPIVVAPLMRHRPPRDVRPRVKAAAAVLLRCHSRSRSVDEASFSLYWDVGAPRW</sequence>
<dbReference type="EMBL" id="VSRR010123870">
    <property type="protein sequence ID" value="MPD00674.1"/>
    <property type="molecule type" value="Genomic_DNA"/>
</dbReference>
<evidence type="ECO:0000313" key="2">
    <source>
        <dbReference type="Proteomes" id="UP000324222"/>
    </source>
</evidence>
<dbReference type="Proteomes" id="UP000324222">
    <property type="component" value="Unassembled WGS sequence"/>
</dbReference>
<comment type="caution">
    <text evidence="1">The sequence shown here is derived from an EMBL/GenBank/DDBJ whole genome shotgun (WGS) entry which is preliminary data.</text>
</comment>
<reference evidence="1 2" key="1">
    <citation type="submission" date="2019-05" db="EMBL/GenBank/DDBJ databases">
        <title>Another draft genome of Portunus trituberculatus and its Hox gene families provides insights of decapod evolution.</title>
        <authorList>
            <person name="Jeong J.-H."/>
            <person name="Song I."/>
            <person name="Kim S."/>
            <person name="Choi T."/>
            <person name="Kim D."/>
            <person name="Ryu S."/>
            <person name="Kim W."/>
        </authorList>
    </citation>
    <scope>NUCLEOTIDE SEQUENCE [LARGE SCALE GENOMIC DNA]</scope>
    <source>
        <tissue evidence="1">Muscle</tissue>
    </source>
</reference>
<accession>A0A5B7K227</accession>
<name>A0A5B7K227_PORTR</name>
<proteinExistence type="predicted"/>